<evidence type="ECO:0000256" key="1">
    <source>
        <dbReference type="SAM" id="SignalP"/>
    </source>
</evidence>
<accession>I8TBY5</accession>
<evidence type="ECO:0008006" key="4">
    <source>
        <dbReference type="Google" id="ProtNLM"/>
    </source>
</evidence>
<feature type="signal peptide" evidence="1">
    <location>
        <begin position="1"/>
        <end position="23"/>
    </location>
</feature>
<protein>
    <recommendedName>
        <fullName evidence="4">Secreted protein</fullName>
    </recommendedName>
</protein>
<dbReference type="Proteomes" id="UP000003704">
    <property type="component" value="Unassembled WGS sequence"/>
</dbReference>
<sequence length="88" mass="9218">MKKQLSLVLLASALGLASLPAFADCVSSAQAVESDISKLSSQVKKEKAQRSISLAVESAQSGNEAACEKHFKEAKRIAGIRGEAVSSR</sequence>
<comment type="caution">
    <text evidence="2">The sequence shown here is derived from an EMBL/GenBank/DDBJ whole genome shotgun (WGS) entry which is preliminary data.</text>
</comment>
<dbReference type="EMBL" id="AKGD01000001">
    <property type="protein sequence ID" value="EIT71113.1"/>
    <property type="molecule type" value="Genomic_DNA"/>
</dbReference>
<proteinExistence type="predicted"/>
<keyword evidence="1" id="KW-0732">Signal</keyword>
<organism evidence="2 3">
    <name type="scientific">Hydrocarboniphaga effusa AP103</name>
    <dbReference type="NCBI Taxonomy" id="1172194"/>
    <lineage>
        <taxon>Bacteria</taxon>
        <taxon>Pseudomonadati</taxon>
        <taxon>Pseudomonadota</taxon>
        <taxon>Gammaproteobacteria</taxon>
        <taxon>Nevskiales</taxon>
        <taxon>Nevskiaceae</taxon>
        <taxon>Hydrocarboniphaga</taxon>
    </lineage>
</organism>
<evidence type="ECO:0000313" key="2">
    <source>
        <dbReference type="EMBL" id="EIT71113.1"/>
    </source>
</evidence>
<name>I8TBY5_9GAMM</name>
<dbReference type="AlphaFoldDB" id="I8TBY5"/>
<reference evidence="2 3" key="1">
    <citation type="journal article" date="2012" name="J. Bacteriol.">
        <title>Genome Sequence of n-Alkane-Degrading Hydrocarboniphaga effusa Strain AP103T (ATCC BAA-332T).</title>
        <authorList>
            <person name="Chang H.K."/>
            <person name="Zylstra G.J."/>
            <person name="Chae J.C."/>
        </authorList>
    </citation>
    <scope>NUCLEOTIDE SEQUENCE [LARGE SCALE GENOMIC DNA]</scope>
    <source>
        <strain evidence="2 3">AP103</strain>
    </source>
</reference>
<feature type="chain" id="PRO_5003714153" description="Secreted protein" evidence="1">
    <location>
        <begin position="24"/>
        <end position="88"/>
    </location>
</feature>
<dbReference type="RefSeq" id="WP_007184204.1">
    <property type="nucleotide sequence ID" value="NZ_AKGD01000001.1"/>
</dbReference>
<evidence type="ECO:0000313" key="3">
    <source>
        <dbReference type="Proteomes" id="UP000003704"/>
    </source>
</evidence>
<gene>
    <name evidence="2" type="ORF">WQQ_12500</name>
</gene>
<keyword evidence="3" id="KW-1185">Reference proteome</keyword>